<gene>
    <name evidence="1" type="ORF">WA026_020185</name>
</gene>
<protein>
    <submittedName>
        <fullName evidence="1">Uncharacterized protein</fullName>
    </submittedName>
</protein>
<reference evidence="1 2" key="1">
    <citation type="submission" date="2023-03" db="EMBL/GenBank/DDBJ databases">
        <title>Genome insight into feeding habits of ladybird beetles.</title>
        <authorList>
            <person name="Li H.-S."/>
            <person name="Huang Y.-H."/>
            <person name="Pang H."/>
        </authorList>
    </citation>
    <scope>NUCLEOTIDE SEQUENCE [LARGE SCALE GENOMIC DNA]</scope>
    <source>
        <strain evidence="1">SYSU_2023b</strain>
        <tissue evidence="1">Whole body</tissue>
    </source>
</reference>
<name>A0AAW1UD30_9CUCU</name>
<sequence>MKTHPTSGTYLDNIFSNLEDTSTVVDGHISDHCAVKFVCREPLSTTPNADIIFKRSINEHNINSFLSELSNVAWDDVYSDMDDIDRTWMQFLSRFSLIFQNCFTMKKIRISKNRSFHINPQIKSPLKDRLNILRIMSQVGP</sequence>
<organism evidence="1 2">
    <name type="scientific">Henosepilachna vigintioctopunctata</name>
    <dbReference type="NCBI Taxonomy" id="420089"/>
    <lineage>
        <taxon>Eukaryota</taxon>
        <taxon>Metazoa</taxon>
        <taxon>Ecdysozoa</taxon>
        <taxon>Arthropoda</taxon>
        <taxon>Hexapoda</taxon>
        <taxon>Insecta</taxon>
        <taxon>Pterygota</taxon>
        <taxon>Neoptera</taxon>
        <taxon>Endopterygota</taxon>
        <taxon>Coleoptera</taxon>
        <taxon>Polyphaga</taxon>
        <taxon>Cucujiformia</taxon>
        <taxon>Coccinelloidea</taxon>
        <taxon>Coccinellidae</taxon>
        <taxon>Epilachninae</taxon>
        <taxon>Epilachnini</taxon>
        <taxon>Henosepilachna</taxon>
    </lineage>
</organism>
<evidence type="ECO:0000313" key="1">
    <source>
        <dbReference type="EMBL" id="KAK9877970.1"/>
    </source>
</evidence>
<dbReference type="AlphaFoldDB" id="A0AAW1UD30"/>
<keyword evidence="2" id="KW-1185">Reference proteome</keyword>
<proteinExistence type="predicted"/>
<comment type="caution">
    <text evidence="1">The sequence shown here is derived from an EMBL/GenBank/DDBJ whole genome shotgun (WGS) entry which is preliminary data.</text>
</comment>
<dbReference type="EMBL" id="JARQZJ010000044">
    <property type="protein sequence ID" value="KAK9877970.1"/>
    <property type="molecule type" value="Genomic_DNA"/>
</dbReference>
<accession>A0AAW1UD30</accession>
<evidence type="ECO:0000313" key="2">
    <source>
        <dbReference type="Proteomes" id="UP001431783"/>
    </source>
</evidence>
<dbReference type="Proteomes" id="UP001431783">
    <property type="component" value="Unassembled WGS sequence"/>
</dbReference>